<gene>
    <name evidence="2" type="ORF">P4G45_03835</name>
</gene>
<evidence type="ECO:0000313" key="2">
    <source>
        <dbReference type="EMBL" id="XBH10865.1"/>
    </source>
</evidence>
<proteinExistence type="predicted"/>
<dbReference type="Pfam" id="PF09969">
    <property type="entry name" value="DUF2203"/>
    <property type="match status" value="1"/>
</dbReference>
<name>A0AAU7D168_9BACT</name>
<evidence type="ECO:0000256" key="1">
    <source>
        <dbReference type="SAM" id="MobiDB-lite"/>
    </source>
</evidence>
<protein>
    <submittedName>
        <fullName evidence="2">DUF2203 domain-containing protein</fullName>
    </submittedName>
</protein>
<dbReference type="PIRSF" id="PIRSF016498">
    <property type="entry name" value="UCP016498"/>
    <property type="match status" value="1"/>
</dbReference>
<reference evidence="2" key="1">
    <citation type="submission" date="2023-03" db="EMBL/GenBank/DDBJ databases">
        <title>Edaphobacter sp.</title>
        <authorList>
            <person name="Huber K.J."/>
            <person name="Papendorf J."/>
            <person name="Pilke C."/>
            <person name="Bunk B."/>
            <person name="Sproeer C."/>
            <person name="Pester M."/>
        </authorList>
    </citation>
    <scope>NUCLEOTIDE SEQUENCE</scope>
    <source>
        <strain evidence="2">DSM 109919</strain>
    </source>
</reference>
<dbReference type="RefSeq" id="WP_348268354.1">
    <property type="nucleotide sequence ID" value="NZ_CP121194.1"/>
</dbReference>
<dbReference type="AlphaFoldDB" id="A0AAU7D168"/>
<feature type="region of interest" description="Disordered" evidence="1">
    <location>
        <begin position="120"/>
        <end position="145"/>
    </location>
</feature>
<dbReference type="EMBL" id="CP121194">
    <property type="protein sequence ID" value="XBH10865.1"/>
    <property type="molecule type" value="Genomic_DNA"/>
</dbReference>
<sequence length="145" mass="15924">MSKTFTLGEAQTMLRVLEALLRKAQGAGLRAGELEMGMQQLSYRIHLSGGMNVNVTAAARRRAERDKAAQEAADTLGEIEAIGVQVQDLEEGLLDFPCVKDGKTVMLCWKLGEDSITHWHEPEDGFAGRKPLDAGFGKPEREQLN</sequence>
<dbReference type="KEGG" id="epl:P4G45_03835"/>
<organism evidence="2">
    <name type="scientific">Edaphobacter paludis</name>
    <dbReference type="NCBI Taxonomy" id="3035702"/>
    <lineage>
        <taxon>Bacteria</taxon>
        <taxon>Pseudomonadati</taxon>
        <taxon>Acidobacteriota</taxon>
        <taxon>Terriglobia</taxon>
        <taxon>Terriglobales</taxon>
        <taxon>Acidobacteriaceae</taxon>
        <taxon>Edaphobacter</taxon>
    </lineage>
</organism>
<dbReference type="InterPro" id="IPR018699">
    <property type="entry name" value="DUF2203"/>
</dbReference>
<accession>A0AAU7D168</accession>